<dbReference type="EMBL" id="LWDG02000182">
    <property type="protein sequence ID" value="KAE8267986.1"/>
    <property type="molecule type" value="Genomic_DNA"/>
</dbReference>
<evidence type="ECO:0000313" key="4">
    <source>
        <dbReference type="Proteomes" id="UP000078113"/>
    </source>
</evidence>
<evidence type="ECO:0000256" key="2">
    <source>
        <dbReference type="SAM" id="SignalP"/>
    </source>
</evidence>
<protein>
    <submittedName>
        <fullName evidence="3">Uncharacterized protein</fullName>
    </submittedName>
</protein>
<keyword evidence="2" id="KW-0732">Signal</keyword>
<gene>
    <name evidence="3" type="ORF">A4X09_0g4359</name>
</gene>
<feature type="chain" id="PRO_5036473157" evidence="2">
    <location>
        <begin position="23"/>
        <end position="421"/>
    </location>
</feature>
<proteinExistence type="predicted"/>
<accession>A0A8X7T422</accession>
<evidence type="ECO:0000256" key="1">
    <source>
        <dbReference type="SAM" id="MobiDB-lite"/>
    </source>
</evidence>
<name>A0A8X7T422_9BASI</name>
<organism evidence="3 4">
    <name type="scientific">Tilletia walkeri</name>
    <dbReference type="NCBI Taxonomy" id="117179"/>
    <lineage>
        <taxon>Eukaryota</taxon>
        <taxon>Fungi</taxon>
        <taxon>Dikarya</taxon>
        <taxon>Basidiomycota</taxon>
        <taxon>Ustilaginomycotina</taxon>
        <taxon>Exobasidiomycetes</taxon>
        <taxon>Tilletiales</taxon>
        <taxon>Tilletiaceae</taxon>
        <taxon>Tilletia</taxon>
    </lineage>
</organism>
<dbReference type="AlphaFoldDB" id="A0A8X7T422"/>
<comment type="caution">
    <text evidence="3">The sequence shown here is derived from an EMBL/GenBank/DDBJ whole genome shotgun (WGS) entry which is preliminary data.</text>
</comment>
<feature type="region of interest" description="Disordered" evidence="1">
    <location>
        <begin position="150"/>
        <end position="207"/>
    </location>
</feature>
<sequence>MRFLTAAIVALAIAASAPAVTAKHVELKCNTVNVSGTKTRTRYLPTQTCRKTITIRPIATIKTTLTPKPLTRTKVAVKVATRVVSGTTRTSVVTSTSTKFEVVVPTSTFTDAPFVPTSTEYEILPATTTLSTTITSYTAVAPGPTVVIGGGVPRSVGDDDNDSTPVHRDESLTNYHGFSGKARGAVSPPQSQSGDEDDGGFARRANRGKQVICTPKLKVTATITKKAQVTVTQTTRSRRSTVTTTSTATGTVTSTKFPDSVTSIVQRDATVTLTANTVTFTEKPTLAAVTVTRTLDVRADPPRETTIVDLYSVCDPSRQFPLDTPYYDPSFQTPTIEGITPDAPTCCQIVADRPGAVLYHRIQVTTPGYQQGCYGIFLNDLYAPGATLEDRCVAANLGTQVDINVGNVAIGGLLQCGARTY</sequence>
<evidence type="ECO:0000313" key="3">
    <source>
        <dbReference type="EMBL" id="KAE8267986.1"/>
    </source>
</evidence>
<dbReference type="Proteomes" id="UP000078113">
    <property type="component" value="Unassembled WGS sequence"/>
</dbReference>
<keyword evidence="4" id="KW-1185">Reference proteome</keyword>
<feature type="signal peptide" evidence="2">
    <location>
        <begin position="1"/>
        <end position="22"/>
    </location>
</feature>
<reference evidence="3" key="2">
    <citation type="journal article" date="2019" name="IMA Fungus">
        <title>Genome sequencing and comparison of five Tilletia species to identify candidate genes for the detection of regulated species infecting wheat.</title>
        <authorList>
            <person name="Nguyen H.D.T."/>
            <person name="Sultana T."/>
            <person name="Kesanakurti P."/>
            <person name="Hambleton S."/>
        </authorList>
    </citation>
    <scope>NUCLEOTIDE SEQUENCE</scope>
    <source>
        <strain evidence="3">DAOMC 236422</strain>
    </source>
</reference>
<reference evidence="3" key="1">
    <citation type="submission" date="2016-04" db="EMBL/GenBank/DDBJ databases">
        <authorList>
            <person name="Nguyen H.D."/>
            <person name="Samba Siva P."/>
            <person name="Cullis J."/>
            <person name="Levesque C.A."/>
            <person name="Hambleton S."/>
        </authorList>
    </citation>
    <scope>NUCLEOTIDE SEQUENCE</scope>
    <source>
        <strain evidence="3">DAOMC 236422</strain>
    </source>
</reference>